<dbReference type="Gene3D" id="2.170.270.10">
    <property type="entry name" value="SET domain"/>
    <property type="match status" value="1"/>
</dbReference>
<evidence type="ECO:0000259" key="9">
    <source>
        <dbReference type="PROSITE" id="PS50867"/>
    </source>
</evidence>
<sequence length="382" mass="43216">MDIVSVQNPSIQQRPPPPSGISEFIGGFPVETWRSFAAAQRLLPPKYNLAKDLPHSLQDRMNALPASYRNSDFGRNVFEEIILEAMTDEPHAPPIKIFDNGIGEETTPPWEFVYTNEMWLGDGVPPPDVRNLTSCGCQGRCDPKSKTCACTKRQKQWLLPYIRDGVFPATWPGSPFVYDNKGILRLEGCPIFECNQFCDCDDDCPNRVVQNGRKWPVNIVRTEQKGWGVFAGAKRIPKGSYIGIYAGEILTEQEGEDRGHLYNVFGRTYLFSIDFHHLKIGLEDEDSYENLYVVDAYHAGNFTRFLNHSCDPNCEIAACYINEADINKPLLAIFTIREVEPWEELCFSYYGDVEVSNKTMTREAAVYVNCACGSTKCIGRLF</sequence>
<dbReference type="InterPro" id="IPR001214">
    <property type="entry name" value="SET_dom"/>
</dbReference>
<evidence type="ECO:0000256" key="7">
    <source>
        <dbReference type="ARBA" id="ARBA00022833"/>
    </source>
</evidence>
<keyword evidence="6" id="KW-0479">Metal-binding</keyword>
<evidence type="ECO:0008006" key="12">
    <source>
        <dbReference type="Google" id="ProtNLM"/>
    </source>
</evidence>
<keyword evidence="5" id="KW-0949">S-adenosyl-L-methionine</keyword>
<organism evidence="10 11">
    <name type="scientific">Scleroderma citrinum Foug A</name>
    <dbReference type="NCBI Taxonomy" id="1036808"/>
    <lineage>
        <taxon>Eukaryota</taxon>
        <taxon>Fungi</taxon>
        <taxon>Dikarya</taxon>
        <taxon>Basidiomycota</taxon>
        <taxon>Agaricomycotina</taxon>
        <taxon>Agaricomycetes</taxon>
        <taxon>Agaricomycetidae</taxon>
        <taxon>Boletales</taxon>
        <taxon>Sclerodermatineae</taxon>
        <taxon>Sclerodermataceae</taxon>
        <taxon>Scleroderma</taxon>
    </lineage>
</organism>
<dbReference type="PROSITE" id="PS50867">
    <property type="entry name" value="PRE_SET"/>
    <property type="match status" value="1"/>
</dbReference>
<name>A0A0C3E253_9AGAM</name>
<accession>A0A0C3E253</accession>
<evidence type="ECO:0000256" key="1">
    <source>
        <dbReference type="ARBA" id="ARBA00004286"/>
    </source>
</evidence>
<evidence type="ECO:0000256" key="6">
    <source>
        <dbReference type="ARBA" id="ARBA00022723"/>
    </source>
</evidence>
<keyword evidence="11" id="KW-1185">Reference proteome</keyword>
<evidence type="ECO:0000313" key="11">
    <source>
        <dbReference type="Proteomes" id="UP000053989"/>
    </source>
</evidence>
<evidence type="ECO:0000259" key="8">
    <source>
        <dbReference type="PROSITE" id="PS50280"/>
    </source>
</evidence>
<dbReference type="GO" id="GO:0008270">
    <property type="term" value="F:zinc ion binding"/>
    <property type="evidence" value="ECO:0007669"/>
    <property type="project" value="InterPro"/>
</dbReference>
<dbReference type="EMBL" id="KN822015">
    <property type="protein sequence ID" value="KIM66910.1"/>
    <property type="molecule type" value="Genomic_DNA"/>
</dbReference>
<dbReference type="STRING" id="1036808.A0A0C3E253"/>
<gene>
    <name evidence="10" type="ORF">SCLCIDRAFT_109380</name>
</gene>
<dbReference type="Proteomes" id="UP000053989">
    <property type="component" value="Unassembled WGS sequence"/>
</dbReference>
<dbReference type="AlphaFoldDB" id="A0A0C3E253"/>
<evidence type="ECO:0000256" key="2">
    <source>
        <dbReference type="ARBA" id="ARBA00022454"/>
    </source>
</evidence>
<reference evidence="11" key="2">
    <citation type="submission" date="2015-01" db="EMBL/GenBank/DDBJ databases">
        <title>Evolutionary Origins and Diversification of the Mycorrhizal Mutualists.</title>
        <authorList>
            <consortium name="DOE Joint Genome Institute"/>
            <consortium name="Mycorrhizal Genomics Consortium"/>
            <person name="Kohler A."/>
            <person name="Kuo A."/>
            <person name="Nagy L.G."/>
            <person name="Floudas D."/>
            <person name="Copeland A."/>
            <person name="Barry K.W."/>
            <person name="Cichocki N."/>
            <person name="Veneault-Fourrey C."/>
            <person name="LaButti K."/>
            <person name="Lindquist E.A."/>
            <person name="Lipzen A."/>
            <person name="Lundell T."/>
            <person name="Morin E."/>
            <person name="Murat C."/>
            <person name="Riley R."/>
            <person name="Ohm R."/>
            <person name="Sun H."/>
            <person name="Tunlid A."/>
            <person name="Henrissat B."/>
            <person name="Grigoriev I.V."/>
            <person name="Hibbett D.S."/>
            <person name="Martin F."/>
        </authorList>
    </citation>
    <scope>NUCLEOTIDE SEQUENCE [LARGE SCALE GENOMIC DNA]</scope>
    <source>
        <strain evidence="11">Foug A</strain>
    </source>
</reference>
<dbReference type="InParanoid" id="A0A0C3E253"/>
<feature type="domain" description="SET" evidence="8">
    <location>
        <begin position="215"/>
        <end position="350"/>
    </location>
</feature>
<dbReference type="PROSITE" id="PS50280">
    <property type="entry name" value="SET"/>
    <property type="match status" value="1"/>
</dbReference>
<dbReference type="GO" id="GO:0005694">
    <property type="term" value="C:chromosome"/>
    <property type="evidence" value="ECO:0007669"/>
    <property type="project" value="UniProtKB-SubCell"/>
</dbReference>
<keyword evidence="2" id="KW-0158">Chromosome</keyword>
<keyword evidence="4" id="KW-0808">Transferase</keyword>
<evidence type="ECO:0000256" key="3">
    <source>
        <dbReference type="ARBA" id="ARBA00022603"/>
    </source>
</evidence>
<dbReference type="SMART" id="SM00317">
    <property type="entry name" value="SET"/>
    <property type="match status" value="1"/>
</dbReference>
<dbReference type="OrthoDB" id="308383at2759"/>
<dbReference type="PANTHER" id="PTHR46223">
    <property type="entry name" value="HISTONE-LYSINE N-METHYLTRANSFERASE SUV39H"/>
    <property type="match status" value="1"/>
</dbReference>
<dbReference type="InterPro" id="IPR007728">
    <property type="entry name" value="Pre-SET_dom"/>
</dbReference>
<dbReference type="Pfam" id="PF05033">
    <property type="entry name" value="Pre-SET"/>
    <property type="match status" value="1"/>
</dbReference>
<dbReference type="SUPFAM" id="SSF82199">
    <property type="entry name" value="SET domain"/>
    <property type="match status" value="1"/>
</dbReference>
<keyword evidence="7" id="KW-0862">Zinc</keyword>
<dbReference type="GO" id="GO:0032259">
    <property type="term" value="P:methylation"/>
    <property type="evidence" value="ECO:0007669"/>
    <property type="project" value="UniProtKB-KW"/>
</dbReference>
<dbReference type="PANTHER" id="PTHR46223:SF3">
    <property type="entry name" value="HISTONE-LYSINE N-METHYLTRANSFERASE SET-23"/>
    <property type="match status" value="1"/>
</dbReference>
<evidence type="ECO:0000313" key="10">
    <source>
        <dbReference type="EMBL" id="KIM66910.1"/>
    </source>
</evidence>
<keyword evidence="3" id="KW-0489">Methyltransferase</keyword>
<dbReference type="Pfam" id="PF00856">
    <property type="entry name" value="SET"/>
    <property type="match status" value="1"/>
</dbReference>
<comment type="subcellular location">
    <subcellularLocation>
        <location evidence="1">Chromosome</location>
    </subcellularLocation>
</comment>
<feature type="domain" description="Pre-SET" evidence="9">
    <location>
        <begin position="133"/>
        <end position="212"/>
    </location>
</feature>
<dbReference type="FunCoup" id="A0A0C3E253">
    <property type="interactions" value="248"/>
</dbReference>
<dbReference type="GO" id="GO:0042054">
    <property type="term" value="F:histone methyltransferase activity"/>
    <property type="evidence" value="ECO:0007669"/>
    <property type="project" value="InterPro"/>
</dbReference>
<proteinExistence type="predicted"/>
<dbReference type="HOGENOM" id="CLU_020840_3_2_1"/>
<protein>
    <recommendedName>
        <fullName evidence="12">SET domain-containing protein</fullName>
    </recommendedName>
</protein>
<dbReference type="InterPro" id="IPR046341">
    <property type="entry name" value="SET_dom_sf"/>
</dbReference>
<evidence type="ECO:0000256" key="4">
    <source>
        <dbReference type="ARBA" id="ARBA00022679"/>
    </source>
</evidence>
<reference evidence="10 11" key="1">
    <citation type="submission" date="2014-04" db="EMBL/GenBank/DDBJ databases">
        <authorList>
            <consortium name="DOE Joint Genome Institute"/>
            <person name="Kuo A."/>
            <person name="Kohler A."/>
            <person name="Nagy L.G."/>
            <person name="Floudas D."/>
            <person name="Copeland A."/>
            <person name="Barry K.W."/>
            <person name="Cichocki N."/>
            <person name="Veneault-Fourrey C."/>
            <person name="LaButti K."/>
            <person name="Lindquist E.A."/>
            <person name="Lipzen A."/>
            <person name="Lundell T."/>
            <person name="Morin E."/>
            <person name="Murat C."/>
            <person name="Sun H."/>
            <person name="Tunlid A."/>
            <person name="Henrissat B."/>
            <person name="Grigoriev I.V."/>
            <person name="Hibbett D.S."/>
            <person name="Martin F."/>
            <person name="Nordberg H.P."/>
            <person name="Cantor M.N."/>
            <person name="Hua S.X."/>
        </authorList>
    </citation>
    <scope>NUCLEOTIDE SEQUENCE [LARGE SCALE GENOMIC DNA]</scope>
    <source>
        <strain evidence="10 11">Foug A</strain>
    </source>
</reference>
<dbReference type="GO" id="GO:0005634">
    <property type="term" value="C:nucleus"/>
    <property type="evidence" value="ECO:0007669"/>
    <property type="project" value="InterPro"/>
</dbReference>
<dbReference type="InterPro" id="IPR050973">
    <property type="entry name" value="H3K9_Histone-Lys_N-MTase"/>
</dbReference>
<dbReference type="SMART" id="SM00468">
    <property type="entry name" value="PreSET"/>
    <property type="match status" value="1"/>
</dbReference>
<evidence type="ECO:0000256" key="5">
    <source>
        <dbReference type="ARBA" id="ARBA00022691"/>
    </source>
</evidence>